<feature type="domain" description="Glycosyltransferase 2-like" evidence="1">
    <location>
        <begin position="306"/>
        <end position="450"/>
    </location>
</feature>
<sequence length="532" mass="63595">MMNEQHKRILIGSPIHQKPRILKEFLHSLLQLHHPHIEIHYFFVDDNIEHESREILQQFQLKTKHTLITPSNEQSHYECNNTTHYWHSDLVWKVAAFKNSILKHAIEQKFDYVFLVDSDLVLHPNTVEQLVAVDKPIVSEIFWTKWIPETVEQPQVWLYDEYTQWERQQDEFDVSEEEQLQRIAQFFNKMKIPGLYEVGGLGACTLIRRDALLTGVSFTRIPNISYWGEDRHFCIRAAALGIPLYVDTHYPAFHLYRESDLEQFLTSKPLENAADIKYEDISPTKNNNLPTSSITIRERPKLTLTMVIRNEASRYLQQTLVEHRKYIDEAVIIDDGSTDNSSEICKELLANIPLRLIRNEQSKFSNEIQLRQQQWAETIQTKPDWILNLDADEQFESNFGDHINDMLKANSIDCYCFRLFDLWNETHYREDQYWHAHLYYRPFLIRYREDFQPVWKETPQHCGRFPINVLELKHQLSPLRLKHFGWAKHEHRIEKYNRYMELDPGARYGWKEQYDSILDQNPLLIPWDQSQF</sequence>
<organism evidence="2 3">
    <name type="scientific">Paenibacillus agilis</name>
    <dbReference type="NCBI Taxonomy" id="3020863"/>
    <lineage>
        <taxon>Bacteria</taxon>
        <taxon>Bacillati</taxon>
        <taxon>Bacillota</taxon>
        <taxon>Bacilli</taxon>
        <taxon>Bacillales</taxon>
        <taxon>Paenibacillaceae</taxon>
        <taxon>Paenibacillus</taxon>
    </lineage>
</organism>
<dbReference type="PANTHER" id="PTHR43630">
    <property type="entry name" value="POLY-BETA-1,6-N-ACETYL-D-GLUCOSAMINE SYNTHASE"/>
    <property type="match status" value="1"/>
</dbReference>
<dbReference type="Proteomes" id="UP000318102">
    <property type="component" value="Unassembled WGS sequence"/>
</dbReference>
<dbReference type="AlphaFoldDB" id="A0A559IZT8"/>
<evidence type="ECO:0000313" key="3">
    <source>
        <dbReference type="Proteomes" id="UP000318102"/>
    </source>
</evidence>
<dbReference type="InterPro" id="IPR029044">
    <property type="entry name" value="Nucleotide-diphossugar_trans"/>
</dbReference>
<dbReference type="Pfam" id="PF03452">
    <property type="entry name" value="Anp1"/>
    <property type="match status" value="1"/>
</dbReference>
<proteinExistence type="predicted"/>
<comment type="caution">
    <text evidence="2">The sequence shown here is derived from an EMBL/GenBank/DDBJ whole genome shotgun (WGS) entry which is preliminary data.</text>
</comment>
<dbReference type="EMBL" id="VNJK01000001">
    <property type="protein sequence ID" value="TVX93123.1"/>
    <property type="molecule type" value="Genomic_DNA"/>
</dbReference>
<dbReference type="RefSeq" id="WP_144989299.1">
    <property type="nucleotide sequence ID" value="NZ_VNJK01000001.1"/>
</dbReference>
<dbReference type="PANTHER" id="PTHR43630:SF2">
    <property type="entry name" value="GLYCOSYLTRANSFERASE"/>
    <property type="match status" value="1"/>
</dbReference>
<accession>A0A559IZT8</accession>
<reference evidence="2 3" key="1">
    <citation type="submission" date="2019-07" db="EMBL/GenBank/DDBJ databases">
        <authorList>
            <person name="Kim J."/>
        </authorList>
    </citation>
    <scope>NUCLEOTIDE SEQUENCE [LARGE SCALE GENOMIC DNA]</scope>
    <source>
        <strain evidence="2 3">N4</strain>
    </source>
</reference>
<dbReference type="InterPro" id="IPR001173">
    <property type="entry name" value="Glyco_trans_2-like"/>
</dbReference>
<gene>
    <name evidence="2" type="ORF">FPZ44_08655</name>
</gene>
<protein>
    <submittedName>
        <fullName evidence="2">Glycosyltransferase</fullName>
    </submittedName>
</protein>
<dbReference type="SUPFAM" id="SSF53448">
    <property type="entry name" value="Nucleotide-diphospho-sugar transferases"/>
    <property type="match status" value="2"/>
</dbReference>
<dbReference type="OrthoDB" id="183314at2"/>
<evidence type="ECO:0000313" key="2">
    <source>
        <dbReference type="EMBL" id="TVX93123.1"/>
    </source>
</evidence>
<keyword evidence="3" id="KW-1185">Reference proteome</keyword>
<evidence type="ECO:0000259" key="1">
    <source>
        <dbReference type="Pfam" id="PF00535"/>
    </source>
</evidence>
<dbReference type="CDD" id="cd00761">
    <property type="entry name" value="Glyco_tranf_GTA_type"/>
    <property type="match status" value="1"/>
</dbReference>
<dbReference type="Gene3D" id="3.90.550.10">
    <property type="entry name" value="Spore Coat Polysaccharide Biosynthesis Protein SpsA, Chain A"/>
    <property type="match status" value="2"/>
</dbReference>
<name>A0A559IZT8_9BACL</name>
<dbReference type="Pfam" id="PF00535">
    <property type="entry name" value="Glycos_transf_2"/>
    <property type="match status" value="1"/>
</dbReference>